<keyword evidence="1" id="KW-0472">Membrane</keyword>
<dbReference type="EMBL" id="ATLV01024524">
    <property type="status" value="NOT_ANNOTATED_CDS"/>
    <property type="molecule type" value="Genomic_DNA"/>
</dbReference>
<reference evidence="2 4" key="1">
    <citation type="journal article" date="2014" name="BMC Genomics">
        <title>Genome sequence of Anopheles sinensis provides insight into genetics basis of mosquito competence for malaria parasites.</title>
        <authorList>
            <person name="Zhou D."/>
            <person name="Zhang D."/>
            <person name="Ding G."/>
            <person name="Shi L."/>
            <person name="Hou Q."/>
            <person name="Ye Y."/>
            <person name="Xu Y."/>
            <person name="Zhou H."/>
            <person name="Xiong C."/>
            <person name="Li S."/>
            <person name="Yu J."/>
            <person name="Hong S."/>
            <person name="Yu X."/>
            <person name="Zou P."/>
            <person name="Chen C."/>
            <person name="Chang X."/>
            <person name="Wang W."/>
            <person name="Lv Y."/>
            <person name="Sun Y."/>
            <person name="Ma L."/>
            <person name="Shen B."/>
            <person name="Zhu C."/>
        </authorList>
    </citation>
    <scope>NUCLEOTIDE SEQUENCE [LARGE SCALE GENOMIC DNA]</scope>
</reference>
<keyword evidence="1" id="KW-0812">Transmembrane</keyword>
<keyword evidence="1" id="KW-1133">Transmembrane helix</keyword>
<keyword evidence="4" id="KW-1185">Reference proteome</keyword>
<protein>
    <submittedName>
        <fullName evidence="2 3">GCN5 family acetyltransferase</fullName>
    </submittedName>
</protein>
<feature type="transmembrane region" description="Helical" evidence="1">
    <location>
        <begin position="56"/>
        <end position="81"/>
    </location>
</feature>
<evidence type="ECO:0000256" key="1">
    <source>
        <dbReference type="SAM" id="Phobius"/>
    </source>
</evidence>
<dbReference type="AlphaFoldDB" id="A0A084WMX7"/>
<dbReference type="EMBL" id="KE525352">
    <property type="protein sequence ID" value="KFB51571.1"/>
    <property type="molecule type" value="Genomic_DNA"/>
</dbReference>
<dbReference type="Proteomes" id="UP000030765">
    <property type="component" value="Unassembled WGS sequence"/>
</dbReference>
<dbReference type="VEuPathDB" id="VectorBase:ASIC019640"/>
<accession>A0A084WMX7</accession>
<dbReference type="GO" id="GO:0016740">
    <property type="term" value="F:transferase activity"/>
    <property type="evidence" value="ECO:0007669"/>
    <property type="project" value="UniProtKB-KW"/>
</dbReference>
<organism evidence="2">
    <name type="scientific">Anopheles sinensis</name>
    <name type="common">Mosquito</name>
    <dbReference type="NCBI Taxonomy" id="74873"/>
    <lineage>
        <taxon>Eukaryota</taxon>
        <taxon>Metazoa</taxon>
        <taxon>Ecdysozoa</taxon>
        <taxon>Arthropoda</taxon>
        <taxon>Hexapoda</taxon>
        <taxon>Insecta</taxon>
        <taxon>Pterygota</taxon>
        <taxon>Neoptera</taxon>
        <taxon>Endopterygota</taxon>
        <taxon>Diptera</taxon>
        <taxon>Nematocera</taxon>
        <taxon>Culicoidea</taxon>
        <taxon>Culicidae</taxon>
        <taxon>Anophelinae</taxon>
        <taxon>Anopheles</taxon>
    </lineage>
</organism>
<sequence length="100" mass="10783">MSLRIDFAVCKNYTPSNLVAAPLRTIANRGLRGHFSANFLPQTNHTRTGPGGHASFFGGTTVCFLLASELALLLVLLWALLGTMCCHQYSRTCPTVASRG</sequence>
<proteinExistence type="predicted"/>
<gene>
    <name evidence="2" type="ORF">ZHAS_00019640</name>
</gene>
<name>A0A084WMX7_ANOSI</name>
<keyword evidence="2" id="KW-0808">Transferase</keyword>
<evidence type="ECO:0000313" key="3">
    <source>
        <dbReference type="EnsemblMetazoa" id="ASIC019640-PA"/>
    </source>
</evidence>
<evidence type="ECO:0000313" key="4">
    <source>
        <dbReference type="Proteomes" id="UP000030765"/>
    </source>
</evidence>
<evidence type="ECO:0000313" key="2">
    <source>
        <dbReference type="EMBL" id="KFB51571.1"/>
    </source>
</evidence>
<dbReference type="EnsemblMetazoa" id="ASIC019640-RA">
    <property type="protein sequence ID" value="ASIC019640-PA"/>
    <property type="gene ID" value="ASIC019640"/>
</dbReference>
<reference evidence="3" key="2">
    <citation type="submission" date="2020-05" db="UniProtKB">
        <authorList>
            <consortium name="EnsemblMetazoa"/>
        </authorList>
    </citation>
    <scope>IDENTIFICATION</scope>
</reference>